<accession>A0ABT6CDJ5</accession>
<organism evidence="2 3">
    <name type="scientific">Novosphingobium cyanobacteriorum</name>
    <dbReference type="NCBI Taxonomy" id="3024215"/>
    <lineage>
        <taxon>Bacteria</taxon>
        <taxon>Pseudomonadati</taxon>
        <taxon>Pseudomonadota</taxon>
        <taxon>Alphaproteobacteria</taxon>
        <taxon>Sphingomonadales</taxon>
        <taxon>Sphingomonadaceae</taxon>
        <taxon>Novosphingobium</taxon>
    </lineage>
</organism>
<comment type="caution">
    <text evidence="2">The sequence shown here is derived from an EMBL/GenBank/DDBJ whole genome shotgun (WGS) entry which is preliminary data.</text>
</comment>
<dbReference type="EMBL" id="JAROCY010000001">
    <property type="protein sequence ID" value="MDF8331876.1"/>
    <property type="molecule type" value="Genomic_DNA"/>
</dbReference>
<dbReference type="RefSeq" id="WP_277274992.1">
    <property type="nucleotide sequence ID" value="NZ_JAROCY010000001.1"/>
</dbReference>
<reference evidence="2 3" key="1">
    <citation type="submission" date="2023-03" db="EMBL/GenBank/DDBJ databases">
        <title>Novosphingobium cyanobacteriorum sp. nov., isolated from a eutrophic reservoir during the Microcystis bloom period.</title>
        <authorList>
            <person name="Kang M."/>
            <person name="Le V."/>
            <person name="Ko S.-R."/>
            <person name="Lee S.-A."/>
            <person name="Ahn C.-Y."/>
        </authorList>
    </citation>
    <scope>NUCLEOTIDE SEQUENCE [LARGE SCALE GENOMIC DNA]</scope>
    <source>
        <strain evidence="2 3">HBC54</strain>
    </source>
</reference>
<evidence type="ECO:0000313" key="3">
    <source>
        <dbReference type="Proteomes" id="UP001222770"/>
    </source>
</evidence>
<keyword evidence="1" id="KW-0732">Signal</keyword>
<sequence length="183" mass="19119">MRLHSLIAGTLAAASLLAGNVAHAQQSACLTEEELNSVITFTLPVAMESVMKACQPSLSPSGWFATKGPSLVQSYAARKQSAWPSARGALMKLGKGDEKMGQMVSRLPDSALQPFAEGIVGQIVADGVKPDQCVAIERAVRLLSPLPPENTAELISFVIVMAEKPKPGAAPAKSKLPICAAKS</sequence>
<keyword evidence="3" id="KW-1185">Reference proteome</keyword>
<evidence type="ECO:0000313" key="2">
    <source>
        <dbReference type="EMBL" id="MDF8331876.1"/>
    </source>
</evidence>
<gene>
    <name evidence="2" type="ORF">POM99_01560</name>
</gene>
<feature type="signal peptide" evidence="1">
    <location>
        <begin position="1"/>
        <end position="24"/>
    </location>
</feature>
<dbReference type="Proteomes" id="UP001222770">
    <property type="component" value="Unassembled WGS sequence"/>
</dbReference>
<name>A0ABT6CDJ5_9SPHN</name>
<feature type="chain" id="PRO_5045210495" description="Secreted protein" evidence="1">
    <location>
        <begin position="25"/>
        <end position="183"/>
    </location>
</feature>
<evidence type="ECO:0000256" key="1">
    <source>
        <dbReference type="SAM" id="SignalP"/>
    </source>
</evidence>
<protein>
    <recommendedName>
        <fullName evidence="4">Secreted protein</fullName>
    </recommendedName>
</protein>
<evidence type="ECO:0008006" key="4">
    <source>
        <dbReference type="Google" id="ProtNLM"/>
    </source>
</evidence>
<proteinExistence type="predicted"/>